<gene>
    <name evidence="1" type="ORF">Mtai_v1c19780</name>
</gene>
<dbReference type="InterPro" id="IPR027417">
    <property type="entry name" value="P-loop_NTPase"/>
</dbReference>
<dbReference type="SUPFAM" id="SSF52540">
    <property type="entry name" value="P-loop containing nucleoside triphosphate hydrolases"/>
    <property type="match status" value="1"/>
</dbReference>
<organism evidence="1 2">
    <name type="scientific">Meiothermus taiwanensis WR-220</name>
    <dbReference type="NCBI Taxonomy" id="1339250"/>
    <lineage>
        <taxon>Bacteria</taxon>
        <taxon>Thermotogati</taxon>
        <taxon>Deinococcota</taxon>
        <taxon>Deinococci</taxon>
        <taxon>Thermales</taxon>
        <taxon>Thermaceae</taxon>
        <taxon>Meiothermus</taxon>
    </lineage>
</organism>
<name>A0ABM6WJL8_9DEIN</name>
<dbReference type="RefSeq" id="WP_027888060.1">
    <property type="nucleotide sequence ID" value="NZ_CP021130.1"/>
</dbReference>
<sequence>MHLLVGPPASGKTTRLLELAQTYLAARQRVWWVCLPAQKAYVYRRATQKGAVLGLEVLSSQQLYYRLLAASHSLKPVLPGPGRVALVGEALRDLGSTLPKPGEARLFARAIAEAKRSGVKPEEIPKQSPEAERLRQVYARYEELKNNWGRWDYDDFRAGALGLLTQASVRLEPDLVVVDGFRELGVQELRLLRALSRHVPVWVSLPEAPPGFDPDEVLPPRPVPVQVYRAQNPVSEARWVLRAIKRDLAQGMAALDLAVVAPESRIPALLTLADEYGLPLIDHRPRTAADTPEGRLLLELLELPDYPTPSRLMAVPDLAPLGRAALERGLVGLEATTRLAAELGMQDLWAAWLSRLKPPGEAGSLFEGREPGGNTHPALAWAEELLDSLPEVRHSPRRASLLERAYEAHRIALGPNFRHWWAALLAETYEAHRPAGGVAVLTPNLASGQRWKKLYLTYAVEGAYSTGEQEDYFVPEELRVGLEQALRAAGLPKRFLGRDRLLLQELKTRAEEVIITYPEASQEGPLEPEPVLVGSAPSYLPKLPPASRLELGQNGGYRAPFGRVNLAAPSVESLRRYRECGFQFWAQQFTWDEGSLEWWQQWVRGLRQAGKLVPARLEALARQFPQTEGWMRHHYALLSELNLGFALKDAGLEARLDGVLRKGAEVHIYRFVAPETPAEEAERQVRERWSERWAAGYLLSAIPKRVQVQRVYLWAWPVLGDPLLVYGKPIERLWGALENLLAKAQETYAQYKTGVVEPNPGFRCRSCGVRDACREAQYG</sequence>
<proteinExistence type="predicted"/>
<evidence type="ECO:0000313" key="2">
    <source>
        <dbReference type="Proteomes" id="UP000263013"/>
    </source>
</evidence>
<evidence type="ECO:0000313" key="1">
    <source>
        <dbReference type="EMBL" id="AWR87212.1"/>
    </source>
</evidence>
<reference evidence="1 2" key="1">
    <citation type="submission" date="2017-05" db="EMBL/GenBank/DDBJ databases">
        <title>Complete genome sequence of Meiothermus taiwanensis WR-220.</title>
        <authorList>
            <person name="Wu W.-L."/>
            <person name="Lo W.-S."/>
            <person name="Kuo C.-H."/>
            <person name="Wu S.-H."/>
        </authorList>
    </citation>
    <scope>NUCLEOTIDE SEQUENCE [LARGE SCALE GENOMIC DNA]</scope>
    <source>
        <strain evidence="1 2">WR-220</strain>
    </source>
</reference>
<dbReference type="EMBL" id="CP021130">
    <property type="protein sequence ID" value="AWR87212.1"/>
    <property type="molecule type" value="Genomic_DNA"/>
</dbReference>
<protein>
    <submittedName>
        <fullName evidence="1">ATP-dependent nuclease subunit B</fullName>
    </submittedName>
</protein>
<dbReference type="Proteomes" id="UP000263013">
    <property type="component" value="Chromosome"/>
</dbReference>
<keyword evidence="2" id="KW-1185">Reference proteome</keyword>
<accession>A0ABM6WJL8</accession>